<comment type="caution">
    <text evidence="1">The sequence shown here is derived from an EMBL/GenBank/DDBJ whole genome shotgun (WGS) entry which is preliminary data.</text>
</comment>
<keyword evidence="1" id="KW-0614">Plasmid</keyword>
<keyword evidence="2" id="KW-1185">Reference proteome</keyword>
<gene>
    <name evidence="1" type="ORF">MMF94_01705</name>
</gene>
<dbReference type="EMBL" id="JAKXMK010000002">
    <property type="protein sequence ID" value="MCH6164382.1"/>
    <property type="molecule type" value="Genomic_DNA"/>
</dbReference>
<organism evidence="1 2">
    <name type="scientific">Pseudonocardia alaniniphila</name>
    <dbReference type="NCBI Taxonomy" id="75291"/>
    <lineage>
        <taxon>Bacteria</taxon>
        <taxon>Bacillati</taxon>
        <taxon>Actinomycetota</taxon>
        <taxon>Actinomycetes</taxon>
        <taxon>Pseudonocardiales</taxon>
        <taxon>Pseudonocardiaceae</taxon>
        <taxon>Pseudonocardia</taxon>
    </lineage>
</organism>
<protein>
    <submittedName>
        <fullName evidence="1">Uncharacterized protein</fullName>
    </submittedName>
</protein>
<sequence length="118" mass="12776">MTPRVTTENPTGIDTFDHTAVVHLPEYAEASKALDALSQASRRAGDELEQSRWLEVVCEMSAALPFADACVECSGPVPIPAPYAAVVSGGRLDAHYRCPSCGFTWSRAHELKLPEFAE</sequence>
<reference evidence="1 2" key="1">
    <citation type="submission" date="2022-03" db="EMBL/GenBank/DDBJ databases">
        <title>Pseudonocardia alaer sp. nov., a novel actinomycete isolated from reed forest soil.</title>
        <authorList>
            <person name="Wang L."/>
        </authorList>
    </citation>
    <scope>NUCLEOTIDE SEQUENCE [LARGE SCALE GENOMIC DNA]</scope>
    <source>
        <strain evidence="1 2">Y-16303</strain>
        <plasmid evidence="1">unnamed</plasmid>
    </source>
</reference>
<accession>A0ABS9T785</accession>
<evidence type="ECO:0000313" key="2">
    <source>
        <dbReference type="Proteomes" id="UP001299970"/>
    </source>
</evidence>
<dbReference type="RefSeq" id="WP_241034582.1">
    <property type="nucleotide sequence ID" value="NZ_BAAAJF010000034.1"/>
</dbReference>
<geneLocation type="plasmid" evidence="1">
    <name>unnamed</name>
</geneLocation>
<proteinExistence type="predicted"/>
<name>A0ABS9T785_9PSEU</name>
<dbReference type="Proteomes" id="UP001299970">
    <property type="component" value="Unassembled WGS sequence"/>
</dbReference>
<evidence type="ECO:0000313" key="1">
    <source>
        <dbReference type="EMBL" id="MCH6164382.1"/>
    </source>
</evidence>